<keyword evidence="13" id="KW-0072">Autophagy</keyword>
<comment type="caution">
    <text evidence="20">The sequence shown here is derived from an EMBL/GenBank/DDBJ whole genome shotgun (WGS) entry which is preliminary data.</text>
</comment>
<evidence type="ECO:0000256" key="19">
    <source>
        <dbReference type="SAM" id="SignalP"/>
    </source>
</evidence>
<comment type="subunit">
    <text evidence="5">Binds to both phosphatidylinositol (PI) and phosphatidylinositol 3,5-bisphosphate (PIP2).</text>
</comment>
<dbReference type="GO" id="GO:0046461">
    <property type="term" value="P:neutral lipid catabolic process"/>
    <property type="evidence" value="ECO:0007669"/>
    <property type="project" value="TreeGrafter"/>
</dbReference>
<evidence type="ECO:0000256" key="12">
    <source>
        <dbReference type="ARBA" id="ARBA00022989"/>
    </source>
</evidence>
<evidence type="ECO:0000256" key="11">
    <source>
        <dbReference type="ARBA" id="ARBA00022968"/>
    </source>
</evidence>
<dbReference type="PANTHER" id="PTHR47175:SF2">
    <property type="entry name" value="LIPASE ATG15-RELATED"/>
    <property type="match status" value="1"/>
</dbReference>
<comment type="catalytic activity">
    <reaction evidence="1">
        <text>a triacylglycerol + H2O = a diacylglycerol + a fatty acid + H(+)</text>
        <dbReference type="Rhea" id="RHEA:12044"/>
        <dbReference type="ChEBI" id="CHEBI:15377"/>
        <dbReference type="ChEBI" id="CHEBI:15378"/>
        <dbReference type="ChEBI" id="CHEBI:17855"/>
        <dbReference type="ChEBI" id="CHEBI:18035"/>
        <dbReference type="ChEBI" id="CHEBI:28868"/>
        <dbReference type="EC" id="3.1.1.3"/>
    </reaction>
</comment>
<dbReference type="OrthoDB" id="58570at2759"/>
<dbReference type="EC" id="3.1.1.3" evidence="6"/>
<evidence type="ECO:0000256" key="3">
    <source>
        <dbReference type="ARBA" id="ARBA00004343"/>
    </source>
</evidence>
<dbReference type="AlphaFoldDB" id="A0A2C5Z0E3"/>
<accession>A0A2C5Z0E3</accession>
<dbReference type="GO" id="GO:0034496">
    <property type="term" value="P:multivesicular body membrane disassembly"/>
    <property type="evidence" value="ECO:0007669"/>
    <property type="project" value="TreeGrafter"/>
</dbReference>
<feature type="region of interest" description="Disordered" evidence="18">
    <location>
        <begin position="496"/>
        <end position="516"/>
    </location>
</feature>
<evidence type="ECO:0000256" key="16">
    <source>
        <dbReference type="ARBA" id="ARBA00023180"/>
    </source>
</evidence>
<feature type="chain" id="PRO_5013333359" description="triacylglycerol lipase" evidence="19">
    <location>
        <begin position="23"/>
        <end position="634"/>
    </location>
</feature>
<evidence type="ECO:0000256" key="15">
    <source>
        <dbReference type="ARBA" id="ARBA00023136"/>
    </source>
</evidence>
<evidence type="ECO:0000256" key="7">
    <source>
        <dbReference type="ARBA" id="ARBA00022692"/>
    </source>
</evidence>
<dbReference type="GO" id="GO:0006660">
    <property type="term" value="P:phosphatidylserine catabolic process"/>
    <property type="evidence" value="ECO:0007669"/>
    <property type="project" value="TreeGrafter"/>
</dbReference>
<evidence type="ECO:0000256" key="8">
    <source>
        <dbReference type="ARBA" id="ARBA00022753"/>
    </source>
</evidence>
<proteinExistence type="inferred from homology"/>
<evidence type="ECO:0000256" key="18">
    <source>
        <dbReference type="SAM" id="MobiDB-lite"/>
    </source>
</evidence>
<keyword evidence="15" id="KW-0472">Membrane</keyword>
<keyword evidence="12" id="KW-1133">Transmembrane helix</keyword>
<sequence>MLGCIAASKLAVLVWLAAPLQATRHAQVGPQQALLGPLQPGIPLQRLSLHLEAPQPADHSFTLRHIYHHGTSRHPELHRRRNVAHGHATDGVFLAAEQGFPELELPPQLTAQSRRQNMERLVDRRPSVVDALVAQSRRNGFAAALDASAWTLEAVSAPDVTDKRTVLSLAYMAADAYVAEEGQGEWEDVGRPFNRSADFGWQSDGLRGHIWADANNSTVVIGLKGTTPAVFDGDGTTTNDKVNDNLFFSCCCAQQGQWTWHQVCDCATNTYSCNNTCVVQALQRENRYYTAARELYANVTELYPTSDIWLTGHSLGGAVSSFVGLTYGIPTVTFEAVPEALAASRLGLPVPPGYNAKAPQTRPDTGIFHFGHTADPIFIGTCNGATASCSFAGYALETVCHTGRECVWDVVADKGWRVGIGTHKIRSVIQDVILAYDDVPKCNFTPECRDCALWKMYEDHGSITSTSKPPSSTTSWSRTRTSTCRTPGWFGCLDETTTTGSTPTPTTSSSSATSSTSTCETPGWFWCKDKTTSTTTTTTTTTSCKTPGWLHCKDETTATSTDATTTMVTTTPNSSTPSSTTCKTPGRFWGCWDTAAAPVPISAAPGATTTLTPPRVTAWTTSIGNQEQFLPDEM</sequence>
<keyword evidence="14" id="KW-0443">Lipid metabolism</keyword>
<evidence type="ECO:0000256" key="1">
    <source>
        <dbReference type="ARBA" id="ARBA00001024"/>
    </source>
</evidence>
<dbReference type="PANTHER" id="PTHR47175">
    <property type="entry name" value="LIPASE ATG15-RELATED"/>
    <property type="match status" value="1"/>
</dbReference>
<keyword evidence="16" id="KW-0325">Glycoprotein</keyword>
<evidence type="ECO:0000313" key="20">
    <source>
        <dbReference type="EMBL" id="PHH72764.1"/>
    </source>
</evidence>
<keyword evidence="10" id="KW-0442">Lipid degradation</keyword>
<keyword evidence="7" id="KW-0812">Transmembrane</keyword>
<gene>
    <name evidence="20" type="ORF">CDD82_5811</name>
</gene>
<dbReference type="GO" id="GO:0032585">
    <property type="term" value="C:multivesicular body membrane"/>
    <property type="evidence" value="ECO:0007669"/>
    <property type="project" value="UniProtKB-SubCell"/>
</dbReference>
<dbReference type="EMBL" id="NJEU01000558">
    <property type="protein sequence ID" value="PHH72764.1"/>
    <property type="molecule type" value="Genomic_DNA"/>
</dbReference>
<evidence type="ECO:0000256" key="2">
    <source>
        <dbReference type="ARBA" id="ARBA00004270"/>
    </source>
</evidence>
<dbReference type="Gene3D" id="3.40.50.1820">
    <property type="entry name" value="alpha/beta hydrolase"/>
    <property type="match status" value="1"/>
</dbReference>
<comment type="similarity">
    <text evidence="4">Belongs to the AB hydrolase superfamily. Lipase family.</text>
</comment>
<organism evidence="20 21">
    <name type="scientific">Ophiocordyceps australis</name>
    <dbReference type="NCBI Taxonomy" id="1399860"/>
    <lineage>
        <taxon>Eukaryota</taxon>
        <taxon>Fungi</taxon>
        <taxon>Dikarya</taxon>
        <taxon>Ascomycota</taxon>
        <taxon>Pezizomycotina</taxon>
        <taxon>Sordariomycetes</taxon>
        <taxon>Hypocreomycetidae</taxon>
        <taxon>Hypocreales</taxon>
        <taxon>Ophiocordycipitaceae</taxon>
        <taxon>Ophiocordyceps</taxon>
    </lineage>
</organism>
<dbReference type="FunFam" id="3.40.50.1820:FF:000129">
    <property type="entry name" value="Autophagy related lipase Atg15, putative"/>
    <property type="match status" value="1"/>
</dbReference>
<evidence type="ECO:0000256" key="14">
    <source>
        <dbReference type="ARBA" id="ARBA00023098"/>
    </source>
</evidence>
<keyword evidence="19" id="KW-0732">Signal</keyword>
<dbReference type="GO" id="GO:0004806">
    <property type="term" value="F:triacylglycerol lipase activity"/>
    <property type="evidence" value="ECO:0007669"/>
    <property type="project" value="UniProtKB-EC"/>
</dbReference>
<dbReference type="InterPro" id="IPR029058">
    <property type="entry name" value="AB_hydrolase_fold"/>
</dbReference>
<keyword evidence="8" id="KW-0967">Endosome</keyword>
<evidence type="ECO:0000256" key="13">
    <source>
        <dbReference type="ARBA" id="ARBA00023006"/>
    </source>
</evidence>
<reference evidence="20 21" key="1">
    <citation type="submission" date="2017-06" db="EMBL/GenBank/DDBJ databases">
        <title>Ant-infecting Ophiocordyceps genomes reveal a high diversity of potential behavioral manipulation genes and a possible major role for enterotoxins.</title>
        <authorList>
            <person name="De Bekker C."/>
            <person name="Evans H.C."/>
            <person name="Brachmann A."/>
            <person name="Hughes D.P."/>
        </authorList>
    </citation>
    <scope>NUCLEOTIDE SEQUENCE [LARGE SCALE GENOMIC DNA]</scope>
    <source>
        <strain evidence="20 21">1348a</strain>
    </source>
</reference>
<evidence type="ECO:0000256" key="4">
    <source>
        <dbReference type="ARBA" id="ARBA00010701"/>
    </source>
</evidence>
<comment type="subcellular location">
    <subcellularLocation>
        <location evidence="3">Endosome</location>
        <location evidence="3">Multivesicular body membrane</location>
        <topology evidence="3">Single-pass type II membrane protein</topology>
    </subcellularLocation>
    <subcellularLocation>
        <location evidence="2">Prevacuolar compartment membrane</location>
        <topology evidence="2">Single-pass type II membrane protein</topology>
    </subcellularLocation>
</comment>
<evidence type="ECO:0000256" key="5">
    <source>
        <dbReference type="ARBA" id="ARBA00011137"/>
    </source>
</evidence>
<dbReference type="Proteomes" id="UP000224854">
    <property type="component" value="Unassembled WGS sequence"/>
</dbReference>
<feature type="signal peptide" evidence="19">
    <location>
        <begin position="1"/>
        <end position="22"/>
    </location>
</feature>
<keyword evidence="21" id="KW-1185">Reference proteome</keyword>
<dbReference type="GO" id="GO:0005775">
    <property type="term" value="C:vacuolar lumen"/>
    <property type="evidence" value="ECO:0007669"/>
    <property type="project" value="TreeGrafter"/>
</dbReference>
<dbReference type="GO" id="GO:0034727">
    <property type="term" value="P:piecemeal microautophagy of the nucleus"/>
    <property type="evidence" value="ECO:0007669"/>
    <property type="project" value="TreeGrafter"/>
</dbReference>
<protein>
    <recommendedName>
        <fullName evidence="6">triacylglycerol lipase</fullName>
        <ecNumber evidence="6">3.1.1.3</ecNumber>
    </recommendedName>
    <alternativeName>
        <fullName evidence="17">Autophagy-related protein 15</fullName>
    </alternativeName>
</protein>
<dbReference type="Pfam" id="PF26363">
    <property type="entry name" value="Phospholipase-like"/>
    <property type="match status" value="1"/>
</dbReference>
<dbReference type="CDD" id="cd00519">
    <property type="entry name" value="Lipase_3"/>
    <property type="match status" value="1"/>
</dbReference>
<dbReference type="SUPFAM" id="SSF53474">
    <property type="entry name" value="alpha/beta-Hydrolases"/>
    <property type="match status" value="1"/>
</dbReference>
<dbReference type="GO" id="GO:0004620">
    <property type="term" value="F:phospholipase activity"/>
    <property type="evidence" value="ECO:0007669"/>
    <property type="project" value="TreeGrafter"/>
</dbReference>
<name>A0A2C5Z0E3_9HYPO</name>
<keyword evidence="9" id="KW-0378">Hydrolase</keyword>
<evidence type="ECO:0000256" key="9">
    <source>
        <dbReference type="ARBA" id="ARBA00022801"/>
    </source>
</evidence>
<evidence type="ECO:0000313" key="21">
    <source>
        <dbReference type="Proteomes" id="UP000224854"/>
    </source>
</evidence>
<keyword evidence="11" id="KW-0735">Signal-anchor</keyword>
<evidence type="ECO:0000256" key="6">
    <source>
        <dbReference type="ARBA" id="ARBA00013279"/>
    </source>
</evidence>
<dbReference type="InterPro" id="IPR050805">
    <property type="entry name" value="ATG15_Lipase"/>
</dbReference>
<evidence type="ECO:0000256" key="10">
    <source>
        <dbReference type="ARBA" id="ARBA00022963"/>
    </source>
</evidence>
<evidence type="ECO:0000256" key="17">
    <source>
        <dbReference type="ARBA" id="ARBA00029828"/>
    </source>
</evidence>